<protein>
    <recommendedName>
        <fullName evidence="3">Ketohydroxyglutarate aldolase</fullName>
    </recommendedName>
</protein>
<sequence length="86" mass="9411">MNQASPDSVSHTYIVTVTATYTAQMEQVVSSLESSGLRVNKVLNTLGQVIGHGNEQLRGQLEQIEGVQSVDEDKVYRLPSPKDPLQ</sequence>
<comment type="caution">
    <text evidence="1">The sequence shown here is derived from an EMBL/GenBank/DDBJ whole genome shotgun (WGS) entry which is preliminary data.</text>
</comment>
<organism evidence="1 2">
    <name type="scientific">Glutamicibacter ardleyensis</name>
    <dbReference type="NCBI Taxonomy" id="225894"/>
    <lineage>
        <taxon>Bacteria</taxon>
        <taxon>Bacillati</taxon>
        <taxon>Actinomycetota</taxon>
        <taxon>Actinomycetes</taxon>
        <taxon>Micrococcales</taxon>
        <taxon>Micrococcaceae</taxon>
        <taxon>Glutamicibacter</taxon>
    </lineage>
</organism>
<dbReference type="RefSeq" id="WP_096255811.1">
    <property type="nucleotide sequence ID" value="NZ_BMKX01000001.1"/>
</dbReference>
<evidence type="ECO:0000313" key="2">
    <source>
        <dbReference type="Proteomes" id="UP000606115"/>
    </source>
</evidence>
<gene>
    <name evidence="1" type="ORF">GCM10007173_02100</name>
</gene>
<dbReference type="Proteomes" id="UP000606115">
    <property type="component" value="Unassembled WGS sequence"/>
</dbReference>
<evidence type="ECO:0008006" key="3">
    <source>
        <dbReference type="Google" id="ProtNLM"/>
    </source>
</evidence>
<keyword evidence="2" id="KW-1185">Reference proteome</keyword>
<name>A0ABQ2D5Q4_9MICC</name>
<dbReference type="EMBL" id="BMKX01000001">
    <property type="protein sequence ID" value="GGJ47138.1"/>
    <property type="molecule type" value="Genomic_DNA"/>
</dbReference>
<accession>A0ABQ2D5Q4</accession>
<evidence type="ECO:0000313" key="1">
    <source>
        <dbReference type="EMBL" id="GGJ47138.1"/>
    </source>
</evidence>
<dbReference type="GeneID" id="303302627"/>
<proteinExistence type="predicted"/>
<reference evidence="2" key="1">
    <citation type="journal article" date="2019" name="Int. J. Syst. Evol. Microbiol.">
        <title>The Global Catalogue of Microorganisms (GCM) 10K type strain sequencing project: providing services to taxonomists for standard genome sequencing and annotation.</title>
        <authorList>
            <consortium name="The Broad Institute Genomics Platform"/>
            <consortium name="The Broad Institute Genome Sequencing Center for Infectious Disease"/>
            <person name="Wu L."/>
            <person name="Ma J."/>
        </authorList>
    </citation>
    <scope>NUCLEOTIDE SEQUENCE [LARGE SCALE GENOMIC DNA]</scope>
    <source>
        <strain evidence="2">CGMCC 1.3685</strain>
    </source>
</reference>